<sequence>MPSGRLAGKTAIVTGSSSGIGQGIALRFASEGANVVIDFHGHPEAGEETRAKAEASGVKAILVKSDVSKIADTANLVEQAWSQLGGCDVLVNNAGVEKNAAFLDVTEDDYDLVLDTNLKGAFFLTQAFVKRLRDEKMRGCVINMSSVHEDMVFPNFATYCASKGGVRMLMRDLAVELGPMGIRVNNIAPGAISTPINKSLLEDKPKLDALLKNIPLGRSGSVEDVAGLAVYLASDEAAYVTGSTFVVDGGLMRNYHEQ</sequence>
<dbReference type="RefSeq" id="WP_184213739.1">
    <property type="nucleotide sequence ID" value="NZ_JACHIP010000001.1"/>
</dbReference>
<dbReference type="Gene3D" id="3.40.50.720">
    <property type="entry name" value="NAD(P)-binding Rossmann-like Domain"/>
    <property type="match status" value="1"/>
</dbReference>
<proteinExistence type="inferred from homology"/>
<dbReference type="AlphaFoldDB" id="A0A7W7Z9W8"/>
<evidence type="ECO:0000313" key="5">
    <source>
        <dbReference type="Proteomes" id="UP000540989"/>
    </source>
</evidence>
<dbReference type="InterPro" id="IPR036291">
    <property type="entry name" value="NAD(P)-bd_dom_sf"/>
</dbReference>
<dbReference type="PROSITE" id="PS00061">
    <property type="entry name" value="ADH_SHORT"/>
    <property type="match status" value="1"/>
</dbReference>
<evidence type="ECO:0000259" key="3">
    <source>
        <dbReference type="SMART" id="SM00822"/>
    </source>
</evidence>
<dbReference type="SUPFAM" id="SSF51735">
    <property type="entry name" value="NAD(P)-binding Rossmann-fold domains"/>
    <property type="match status" value="1"/>
</dbReference>
<dbReference type="Pfam" id="PF13561">
    <property type="entry name" value="adh_short_C2"/>
    <property type="match status" value="1"/>
</dbReference>
<dbReference type="NCBIfam" id="NF005559">
    <property type="entry name" value="PRK07231.1"/>
    <property type="match status" value="1"/>
</dbReference>
<evidence type="ECO:0000313" key="4">
    <source>
        <dbReference type="EMBL" id="MBB5056031.1"/>
    </source>
</evidence>
<dbReference type="InterPro" id="IPR057326">
    <property type="entry name" value="KR_dom"/>
</dbReference>
<dbReference type="EMBL" id="JACHIP010000001">
    <property type="protein sequence ID" value="MBB5056031.1"/>
    <property type="molecule type" value="Genomic_DNA"/>
</dbReference>
<keyword evidence="5" id="KW-1185">Reference proteome</keyword>
<comment type="similarity">
    <text evidence="1">Belongs to the short-chain dehydrogenases/reductases (SDR) family.</text>
</comment>
<name>A0A7W7Z9W8_9BACT</name>
<organism evidence="4 5">
    <name type="scientific">Granulicella aggregans</name>
    <dbReference type="NCBI Taxonomy" id="474949"/>
    <lineage>
        <taxon>Bacteria</taxon>
        <taxon>Pseudomonadati</taxon>
        <taxon>Acidobacteriota</taxon>
        <taxon>Terriglobia</taxon>
        <taxon>Terriglobales</taxon>
        <taxon>Acidobacteriaceae</taxon>
        <taxon>Granulicella</taxon>
    </lineage>
</organism>
<keyword evidence="2 4" id="KW-0560">Oxidoreductase</keyword>
<evidence type="ECO:0000256" key="1">
    <source>
        <dbReference type="ARBA" id="ARBA00006484"/>
    </source>
</evidence>
<dbReference type="GO" id="GO:0047936">
    <property type="term" value="F:glucose 1-dehydrogenase [NAD(P)+] activity"/>
    <property type="evidence" value="ECO:0007669"/>
    <property type="project" value="UniProtKB-EC"/>
</dbReference>
<evidence type="ECO:0000256" key="2">
    <source>
        <dbReference type="ARBA" id="ARBA00023002"/>
    </source>
</evidence>
<accession>A0A7W7Z9W8</accession>
<reference evidence="4 5" key="1">
    <citation type="submission" date="2020-08" db="EMBL/GenBank/DDBJ databases">
        <title>Genomic Encyclopedia of Type Strains, Phase IV (KMG-V): Genome sequencing to study the core and pangenomes of soil and plant-associated prokaryotes.</title>
        <authorList>
            <person name="Whitman W."/>
        </authorList>
    </citation>
    <scope>NUCLEOTIDE SEQUENCE [LARGE SCALE GENOMIC DNA]</scope>
    <source>
        <strain evidence="4 5">M8UP14</strain>
    </source>
</reference>
<dbReference type="SMART" id="SM00822">
    <property type="entry name" value="PKS_KR"/>
    <property type="match status" value="1"/>
</dbReference>
<dbReference type="EC" id="1.1.1.47" evidence="4"/>
<feature type="domain" description="Ketoreductase" evidence="3">
    <location>
        <begin position="9"/>
        <end position="190"/>
    </location>
</feature>
<dbReference type="PRINTS" id="PR00080">
    <property type="entry name" value="SDRFAMILY"/>
</dbReference>
<dbReference type="InterPro" id="IPR020904">
    <property type="entry name" value="Sc_DH/Rdtase_CS"/>
</dbReference>
<dbReference type="InterPro" id="IPR002347">
    <property type="entry name" value="SDR_fam"/>
</dbReference>
<dbReference type="PRINTS" id="PR00081">
    <property type="entry name" value="GDHRDH"/>
</dbReference>
<protein>
    <submittedName>
        <fullName evidence="4">Glucose 1-dehydrogenase</fullName>
        <ecNumber evidence="4">1.1.1.47</ecNumber>
    </submittedName>
</protein>
<comment type="caution">
    <text evidence="4">The sequence shown here is derived from an EMBL/GenBank/DDBJ whole genome shotgun (WGS) entry which is preliminary data.</text>
</comment>
<dbReference type="PANTHER" id="PTHR43639:SF1">
    <property type="entry name" value="SHORT-CHAIN DEHYDROGENASE_REDUCTASE FAMILY PROTEIN"/>
    <property type="match status" value="1"/>
</dbReference>
<dbReference type="FunFam" id="3.40.50.720:FF:000084">
    <property type="entry name" value="Short-chain dehydrogenase reductase"/>
    <property type="match status" value="1"/>
</dbReference>
<dbReference type="PANTHER" id="PTHR43639">
    <property type="entry name" value="OXIDOREDUCTASE, SHORT-CHAIN DEHYDROGENASE/REDUCTASE FAMILY (AFU_ORTHOLOGUE AFUA_5G02870)"/>
    <property type="match status" value="1"/>
</dbReference>
<dbReference type="Proteomes" id="UP000540989">
    <property type="component" value="Unassembled WGS sequence"/>
</dbReference>
<gene>
    <name evidence="4" type="ORF">HDF16_000700</name>
</gene>